<reference evidence="9" key="1">
    <citation type="submission" date="2020-11" db="EMBL/GenBank/DDBJ databases">
        <authorList>
            <person name="Tran Van P."/>
        </authorList>
    </citation>
    <scope>NUCLEOTIDE SEQUENCE</scope>
</reference>
<evidence type="ECO:0000313" key="9">
    <source>
        <dbReference type="EMBL" id="CAD7412645.1"/>
    </source>
</evidence>
<dbReference type="PANTHER" id="PTHR21461">
    <property type="entry name" value="GLYCOSYLTRANSFERASE FAMILY 92 PROTEIN"/>
    <property type="match status" value="1"/>
</dbReference>
<keyword evidence="3 8" id="KW-0328">Glycosyltransferase</keyword>
<dbReference type="EC" id="2.4.1.-" evidence="8"/>
<evidence type="ECO:0000256" key="4">
    <source>
        <dbReference type="ARBA" id="ARBA00022679"/>
    </source>
</evidence>
<dbReference type="InterPro" id="IPR008166">
    <property type="entry name" value="Glyco_transf_92"/>
</dbReference>
<evidence type="ECO:0000256" key="6">
    <source>
        <dbReference type="ARBA" id="ARBA00022989"/>
    </source>
</evidence>
<comment type="subcellular location">
    <subcellularLocation>
        <location evidence="1">Membrane</location>
        <topology evidence="1">Single-pass membrane protein</topology>
    </subcellularLocation>
</comment>
<evidence type="ECO:0000256" key="2">
    <source>
        <dbReference type="ARBA" id="ARBA00007647"/>
    </source>
</evidence>
<dbReference type="GO" id="GO:0016757">
    <property type="term" value="F:glycosyltransferase activity"/>
    <property type="evidence" value="ECO:0007669"/>
    <property type="project" value="UniProtKB-UniRule"/>
</dbReference>
<dbReference type="EMBL" id="OD006193">
    <property type="protein sequence ID" value="CAD7412645.1"/>
    <property type="molecule type" value="Genomic_DNA"/>
</dbReference>
<evidence type="ECO:0000256" key="1">
    <source>
        <dbReference type="ARBA" id="ARBA00004167"/>
    </source>
</evidence>
<evidence type="ECO:0000256" key="5">
    <source>
        <dbReference type="ARBA" id="ARBA00022692"/>
    </source>
</evidence>
<accession>A0A7R9DDH3</accession>
<keyword evidence="6" id="KW-1133">Transmembrane helix</keyword>
<keyword evidence="7" id="KW-0472">Membrane</keyword>
<name>A0A7R9DDH3_TIMPO</name>
<dbReference type="Pfam" id="PF01697">
    <property type="entry name" value="Glyco_transf_92"/>
    <property type="match status" value="1"/>
</dbReference>
<keyword evidence="4 8" id="KW-0808">Transferase</keyword>
<dbReference type="AlphaFoldDB" id="A0A7R9DDH3"/>
<sequence>MVAKRARKQMASLGQLVACASLADRYPSCRCSQLANWSPARRSLIAIPVVAAVKCTLSHLPQAFWLVASSAAGSPMRGNPNNQEAAEAREILFRKYQMGHPYYFSNKLWLFKAAQRRKCTHICVEREREREWKTLLEKPASVHPNLDLPVIGSLVYSESSALAHAATKQVKGILGADIFTCSSSHKFQIPFVFSPTGKLVLNVIMGAVGFQNVRRMLYVPYLIACQIPQNYNNLIPQSVSIVQKPCDPANNNIRVVYNKPEHKKEFAVCVKGLDFLHDDLSVRLVEWLELMIILGADKVFFYKLQVHPNISKVLNYYEKLGKVEVTPLSLPGGEPNLPGLQHISNVSTIIINDNDSNSLGARHTDTNHSTCTRRRINAKTTAGDRRKRRKRRGVVADRTSDGQLDLARLDDLSPHFLLLSYYGARCGRTARTTLGAPLVFR</sequence>
<gene>
    <name evidence="9" type="ORF">TPSB3V08_LOCUS8545</name>
</gene>
<comment type="similarity">
    <text evidence="2 8">Belongs to the glycosyltransferase 92 family.</text>
</comment>
<protein>
    <recommendedName>
        <fullName evidence="8">Glycosyltransferase family 92 protein</fullName>
        <ecNumber evidence="8">2.4.1.-</ecNumber>
    </recommendedName>
</protein>
<evidence type="ECO:0000256" key="3">
    <source>
        <dbReference type="ARBA" id="ARBA00022676"/>
    </source>
</evidence>
<keyword evidence="5" id="KW-0812">Transmembrane</keyword>
<organism evidence="9">
    <name type="scientific">Timema poppense</name>
    <name type="common">Walking stick</name>
    <dbReference type="NCBI Taxonomy" id="170557"/>
    <lineage>
        <taxon>Eukaryota</taxon>
        <taxon>Metazoa</taxon>
        <taxon>Ecdysozoa</taxon>
        <taxon>Arthropoda</taxon>
        <taxon>Hexapoda</taxon>
        <taxon>Insecta</taxon>
        <taxon>Pterygota</taxon>
        <taxon>Neoptera</taxon>
        <taxon>Polyneoptera</taxon>
        <taxon>Phasmatodea</taxon>
        <taxon>Timematodea</taxon>
        <taxon>Timematoidea</taxon>
        <taxon>Timematidae</taxon>
        <taxon>Timema</taxon>
    </lineage>
</organism>
<dbReference type="GO" id="GO:0016020">
    <property type="term" value="C:membrane"/>
    <property type="evidence" value="ECO:0007669"/>
    <property type="project" value="UniProtKB-SubCell"/>
</dbReference>
<dbReference type="GO" id="GO:0005737">
    <property type="term" value="C:cytoplasm"/>
    <property type="evidence" value="ECO:0007669"/>
    <property type="project" value="TreeGrafter"/>
</dbReference>
<evidence type="ECO:0000256" key="7">
    <source>
        <dbReference type="ARBA" id="ARBA00023136"/>
    </source>
</evidence>
<dbReference type="PANTHER" id="PTHR21461:SF83">
    <property type="entry name" value="GLYCOSYLTRANSFERASE FAMILY 92 PROTEIN"/>
    <property type="match status" value="1"/>
</dbReference>
<proteinExistence type="inferred from homology"/>
<evidence type="ECO:0000256" key="8">
    <source>
        <dbReference type="RuleBase" id="RU366017"/>
    </source>
</evidence>